<dbReference type="SUPFAM" id="SSF54593">
    <property type="entry name" value="Glyoxalase/Bleomycin resistance protein/Dihydroxybiphenyl dioxygenase"/>
    <property type="match status" value="1"/>
</dbReference>
<dbReference type="PROSITE" id="PS51819">
    <property type="entry name" value="VOC"/>
    <property type="match status" value="1"/>
</dbReference>
<dbReference type="InterPro" id="IPR029068">
    <property type="entry name" value="Glyas_Bleomycin-R_OHBP_Dase"/>
</dbReference>
<accession>A0ABW1TQZ5</accession>
<evidence type="ECO:0000313" key="6">
    <source>
        <dbReference type="Proteomes" id="UP001596270"/>
    </source>
</evidence>
<protein>
    <recommendedName>
        <fullName evidence="2">Bleomycin resistance protein</fullName>
    </recommendedName>
</protein>
<organism evidence="5 6">
    <name type="scientific">Polaromonas aquatica</name>
    <dbReference type="NCBI Taxonomy" id="332657"/>
    <lineage>
        <taxon>Bacteria</taxon>
        <taxon>Pseudomonadati</taxon>
        <taxon>Pseudomonadota</taxon>
        <taxon>Betaproteobacteria</taxon>
        <taxon>Burkholderiales</taxon>
        <taxon>Comamonadaceae</taxon>
        <taxon>Polaromonas</taxon>
    </lineage>
</organism>
<comment type="similarity">
    <text evidence="1">Belongs to the bleomycin resistance protein family.</text>
</comment>
<comment type="caution">
    <text evidence="5">The sequence shown here is derived from an EMBL/GenBank/DDBJ whole genome shotgun (WGS) entry which is preliminary data.</text>
</comment>
<dbReference type="CDD" id="cd08349">
    <property type="entry name" value="BLMA_like"/>
    <property type="match status" value="1"/>
</dbReference>
<evidence type="ECO:0000256" key="1">
    <source>
        <dbReference type="ARBA" id="ARBA00011051"/>
    </source>
</evidence>
<evidence type="ECO:0000313" key="5">
    <source>
        <dbReference type="EMBL" id="MFC6279630.1"/>
    </source>
</evidence>
<dbReference type="InterPro" id="IPR004360">
    <property type="entry name" value="Glyas_Fos-R_dOase_dom"/>
</dbReference>
<reference evidence="6" key="1">
    <citation type="journal article" date="2019" name="Int. J. Syst. Evol. Microbiol.">
        <title>The Global Catalogue of Microorganisms (GCM) 10K type strain sequencing project: providing services to taxonomists for standard genome sequencing and annotation.</title>
        <authorList>
            <consortium name="The Broad Institute Genomics Platform"/>
            <consortium name="The Broad Institute Genome Sequencing Center for Infectious Disease"/>
            <person name="Wu L."/>
            <person name="Ma J."/>
        </authorList>
    </citation>
    <scope>NUCLEOTIDE SEQUENCE [LARGE SCALE GENOMIC DNA]</scope>
    <source>
        <strain evidence="6">CCUG 39402</strain>
    </source>
</reference>
<proteinExistence type="inferred from homology"/>
<gene>
    <name evidence="5" type="ORF">ACFQND_00060</name>
</gene>
<name>A0ABW1TQZ5_9BURK</name>
<dbReference type="Proteomes" id="UP001596270">
    <property type="component" value="Unassembled WGS sequence"/>
</dbReference>
<evidence type="ECO:0000259" key="4">
    <source>
        <dbReference type="PROSITE" id="PS51819"/>
    </source>
</evidence>
<dbReference type="Gene3D" id="3.10.180.10">
    <property type="entry name" value="2,3-Dihydroxybiphenyl 1,2-Dioxygenase, domain 1"/>
    <property type="match status" value="1"/>
</dbReference>
<dbReference type="RefSeq" id="WP_371434774.1">
    <property type="nucleotide sequence ID" value="NZ_JBHSRS010000001.1"/>
</dbReference>
<sequence>MSGKVLSTVPILASLDLAESIAFYTGKLGFVLIAQMEDYAILGRDGCEIHFYACDNALIAENTACYVRTPGTDALYEEFRGRGTTVGPPEVRPWGMKELYVLDPHGNLLKFGEPA</sequence>
<feature type="domain" description="VOC" evidence="4">
    <location>
        <begin position="4"/>
        <end position="114"/>
    </location>
</feature>
<evidence type="ECO:0000256" key="3">
    <source>
        <dbReference type="ARBA" id="ARBA00023251"/>
    </source>
</evidence>
<dbReference type="Pfam" id="PF00903">
    <property type="entry name" value="Glyoxalase"/>
    <property type="match status" value="1"/>
</dbReference>
<keyword evidence="3" id="KW-0046">Antibiotic resistance</keyword>
<dbReference type="EMBL" id="JBHSRS010000001">
    <property type="protein sequence ID" value="MFC6279630.1"/>
    <property type="molecule type" value="Genomic_DNA"/>
</dbReference>
<keyword evidence="6" id="KW-1185">Reference proteome</keyword>
<dbReference type="InterPro" id="IPR000335">
    <property type="entry name" value="Bleomycin-R"/>
</dbReference>
<dbReference type="InterPro" id="IPR037523">
    <property type="entry name" value="VOC_core"/>
</dbReference>
<evidence type="ECO:0000256" key="2">
    <source>
        <dbReference type="ARBA" id="ARBA00021572"/>
    </source>
</evidence>